<evidence type="ECO:0000256" key="2">
    <source>
        <dbReference type="SAM" id="Phobius"/>
    </source>
</evidence>
<dbReference type="PANTHER" id="PTHR47197:SF3">
    <property type="entry name" value="DIHYDRO-HEME D1 DEHYDROGENASE"/>
    <property type="match status" value="1"/>
</dbReference>
<dbReference type="GO" id="GO:0016020">
    <property type="term" value="C:membrane"/>
    <property type="evidence" value="ECO:0007669"/>
    <property type="project" value="InterPro"/>
</dbReference>
<comment type="caution">
    <text evidence="4">The sequence shown here is derived from an EMBL/GenBank/DDBJ whole genome shotgun (WGS) entry which is preliminary data.</text>
</comment>
<keyword evidence="2" id="KW-0472">Membrane</keyword>
<organism evidence="4 5">
    <name type="scientific">Lysinibacter cavernae</name>
    <dbReference type="NCBI Taxonomy" id="1640652"/>
    <lineage>
        <taxon>Bacteria</taxon>
        <taxon>Bacillati</taxon>
        <taxon>Actinomycetota</taxon>
        <taxon>Actinomycetes</taxon>
        <taxon>Micrococcales</taxon>
        <taxon>Microbacteriaceae</taxon>
        <taxon>Lysinibacter</taxon>
    </lineage>
</organism>
<dbReference type="InterPro" id="IPR017868">
    <property type="entry name" value="Filamin/ABP280_repeat-like"/>
</dbReference>
<evidence type="ECO:0000256" key="1">
    <source>
        <dbReference type="SAM" id="MobiDB-lite"/>
    </source>
</evidence>
<proteinExistence type="predicted"/>
<feature type="transmembrane region" description="Helical" evidence="2">
    <location>
        <begin position="600"/>
        <end position="618"/>
    </location>
</feature>
<dbReference type="EMBL" id="JAAMOX010000004">
    <property type="protein sequence ID" value="NIH55351.1"/>
    <property type="molecule type" value="Genomic_DNA"/>
</dbReference>
<dbReference type="SUPFAM" id="SSF50969">
    <property type="entry name" value="YVTN repeat-like/Quinoprotein amine dehydrogenase"/>
    <property type="match status" value="1"/>
</dbReference>
<reference evidence="4 5" key="1">
    <citation type="submission" date="2020-02" db="EMBL/GenBank/DDBJ databases">
        <title>Sequencing the genomes of 1000 actinobacteria strains.</title>
        <authorList>
            <person name="Klenk H.-P."/>
        </authorList>
    </citation>
    <scope>NUCLEOTIDE SEQUENCE [LARGE SCALE GENOMIC DNA]</scope>
    <source>
        <strain evidence="4 5">DSM 27960</strain>
    </source>
</reference>
<dbReference type="Proteomes" id="UP000541033">
    <property type="component" value="Unassembled WGS sequence"/>
</dbReference>
<keyword evidence="5" id="KW-1185">Reference proteome</keyword>
<keyword evidence="3" id="KW-0732">Signal</keyword>
<dbReference type="InterPro" id="IPR015919">
    <property type="entry name" value="Cadherin-like_sf"/>
</dbReference>
<gene>
    <name evidence="4" type="ORF">FHX76_003272</name>
</gene>
<feature type="chain" id="PRO_5030864974" evidence="3">
    <location>
        <begin position="33"/>
        <end position="626"/>
    </location>
</feature>
<dbReference type="GO" id="GO:0005975">
    <property type="term" value="P:carbohydrate metabolic process"/>
    <property type="evidence" value="ECO:0007669"/>
    <property type="project" value="UniProtKB-ARBA"/>
</dbReference>
<accession>A0A7X5R4A0</accession>
<keyword evidence="2" id="KW-1133">Transmembrane helix</keyword>
<keyword evidence="2" id="KW-0812">Transmembrane</keyword>
<dbReference type="InterPro" id="IPR051200">
    <property type="entry name" value="Host-pathogen_enzymatic-act"/>
</dbReference>
<evidence type="ECO:0000313" key="5">
    <source>
        <dbReference type="Proteomes" id="UP000541033"/>
    </source>
</evidence>
<dbReference type="GO" id="GO:0005509">
    <property type="term" value="F:calcium ion binding"/>
    <property type="evidence" value="ECO:0007669"/>
    <property type="project" value="InterPro"/>
</dbReference>
<evidence type="ECO:0000256" key="3">
    <source>
        <dbReference type="SAM" id="SignalP"/>
    </source>
</evidence>
<feature type="compositionally biased region" description="Low complexity" evidence="1">
    <location>
        <begin position="552"/>
        <end position="566"/>
    </location>
</feature>
<dbReference type="AlphaFoldDB" id="A0A7X5R4A0"/>
<feature type="region of interest" description="Disordered" evidence="1">
    <location>
        <begin position="540"/>
        <end position="590"/>
    </location>
</feature>
<dbReference type="PANTHER" id="PTHR47197">
    <property type="entry name" value="PROTEIN NIRF"/>
    <property type="match status" value="1"/>
</dbReference>
<protein>
    <submittedName>
        <fullName evidence="4">Uncharacterized protein</fullName>
    </submittedName>
</protein>
<dbReference type="SUPFAM" id="SSF49313">
    <property type="entry name" value="Cadherin-like"/>
    <property type="match status" value="1"/>
</dbReference>
<dbReference type="RefSeq" id="WP_167152472.1">
    <property type="nucleotide sequence ID" value="NZ_JAAMOX010000004.1"/>
</dbReference>
<feature type="signal peptide" evidence="3">
    <location>
        <begin position="1"/>
        <end position="32"/>
    </location>
</feature>
<dbReference type="Gene3D" id="2.130.10.10">
    <property type="entry name" value="YVTN repeat-like/Quinoprotein amine dehydrogenase"/>
    <property type="match status" value="1"/>
</dbReference>
<dbReference type="Pfam" id="PF05345">
    <property type="entry name" value="He_PIG"/>
    <property type="match status" value="1"/>
</dbReference>
<dbReference type="Pfam" id="PF02239">
    <property type="entry name" value="Cytochrom_D1"/>
    <property type="match status" value="1"/>
</dbReference>
<dbReference type="InterPro" id="IPR013783">
    <property type="entry name" value="Ig-like_fold"/>
</dbReference>
<dbReference type="InterPro" id="IPR011044">
    <property type="entry name" value="Quino_amine_DH_bsu"/>
</dbReference>
<dbReference type="InterPro" id="IPR015943">
    <property type="entry name" value="WD40/YVTN_repeat-like_dom_sf"/>
</dbReference>
<evidence type="ECO:0000313" key="4">
    <source>
        <dbReference type="EMBL" id="NIH55351.1"/>
    </source>
</evidence>
<sequence length="626" mass="64091">MTISSRLRGGLSLALATTLSLGAFAGATAANAADEPAMPVETRAAAPFVAELTTEIMIGDGVGPGAMEFSHDGRYAYVVGVANGTLNVVDLEAKELVRTISLGSEYADGVVLNAAQTLAYVQVGTSYFAPNVAVVDLASGTVIATHTFKHTYINDLVLTPDESSYYITGSDDVMKVNAVTGEIEAKQTVGINMHAMVLSADNSKLFVKNNVYTQALNVLDPADLSIISILPTPGEDVHDLVLTSNPDVLYGVSFNAAISMSTITGEILTKQGVGTLISDIVLSPDETRAYTAVGRWGMAMSANFTTGVRSESYRTIPTGGGSEIGLNPVTGDLLSADTGYIGERGSSVTLINAAAVTDPEDQVATTIGQDVTFSTIVEGIKPHYGGGLRWQASTDGGTTWAELEGQNRSELTVEVTPETVAALYRVSFSDDFWGTSGVSEAAQIVVDGPKITREGDLPAGTVGTEYAPIVIDAAGQSDIAWSVDSVSRAAGGPAGLALDPATGTLSGTPAAAGDYVLTVTVTDSFGTDTKDFNLSIAEAATVPGPGEEKPGTEQPGTETPGTETPGIDGSAKPLPGDQTDGGSAPHTADGSGLAVTGNNAATALFGSVLLLLAGGLLLSGRVARRQ</sequence>
<dbReference type="Gene3D" id="2.60.40.10">
    <property type="entry name" value="Immunoglobulins"/>
    <property type="match status" value="1"/>
</dbReference>
<dbReference type="PROSITE" id="PS50194">
    <property type="entry name" value="FILAMIN_REPEAT"/>
    <property type="match status" value="1"/>
</dbReference>
<name>A0A7X5R4A0_9MICO</name>